<evidence type="ECO:0000313" key="2">
    <source>
        <dbReference type="Proteomes" id="UP000749646"/>
    </source>
</evidence>
<reference evidence="1" key="1">
    <citation type="journal article" date="2020" name="Fungal Divers.">
        <title>Resolving the Mortierellaceae phylogeny through synthesis of multi-gene phylogenetics and phylogenomics.</title>
        <authorList>
            <person name="Vandepol N."/>
            <person name="Liber J."/>
            <person name="Desiro A."/>
            <person name="Na H."/>
            <person name="Kennedy M."/>
            <person name="Barry K."/>
            <person name="Grigoriev I.V."/>
            <person name="Miller A.N."/>
            <person name="O'Donnell K."/>
            <person name="Stajich J.E."/>
            <person name="Bonito G."/>
        </authorList>
    </citation>
    <scope>NUCLEOTIDE SEQUENCE</scope>
    <source>
        <strain evidence="1">MES-2147</strain>
    </source>
</reference>
<gene>
    <name evidence="1" type="ORF">BGZ65_012187</name>
</gene>
<organism evidence="1 2">
    <name type="scientific">Modicella reniformis</name>
    <dbReference type="NCBI Taxonomy" id="1440133"/>
    <lineage>
        <taxon>Eukaryota</taxon>
        <taxon>Fungi</taxon>
        <taxon>Fungi incertae sedis</taxon>
        <taxon>Mucoromycota</taxon>
        <taxon>Mortierellomycotina</taxon>
        <taxon>Mortierellomycetes</taxon>
        <taxon>Mortierellales</taxon>
        <taxon>Mortierellaceae</taxon>
        <taxon>Modicella</taxon>
    </lineage>
</organism>
<comment type="caution">
    <text evidence="1">The sequence shown here is derived from an EMBL/GenBank/DDBJ whole genome shotgun (WGS) entry which is preliminary data.</text>
</comment>
<proteinExistence type="predicted"/>
<keyword evidence="2" id="KW-1185">Reference proteome</keyword>
<dbReference type="Proteomes" id="UP000749646">
    <property type="component" value="Unassembled WGS sequence"/>
</dbReference>
<evidence type="ECO:0000313" key="1">
    <source>
        <dbReference type="EMBL" id="KAF9960533.1"/>
    </source>
</evidence>
<protein>
    <submittedName>
        <fullName evidence="1">Uncharacterized protein</fullName>
    </submittedName>
</protein>
<name>A0A9P6M1L0_9FUNG</name>
<sequence length="160" mass="18207">MYSGIPGMSPYQRREEPTLVRGGVRKPKQVRNIRAIRLTFFNLPPQKLNRSEEELKRDREVNMRAAENDRFNRREMLTSTQIHHLATARATGPNETSAPPVVNATMRTHYTATKLWHVGQGQGQGVPQGSQWASFEENNSHLPVFSRNTFGHEGKSFAHS</sequence>
<accession>A0A9P6M1L0</accession>
<dbReference type="AlphaFoldDB" id="A0A9P6M1L0"/>
<dbReference type="EMBL" id="JAAAHW010006457">
    <property type="protein sequence ID" value="KAF9960533.1"/>
    <property type="molecule type" value="Genomic_DNA"/>
</dbReference>